<dbReference type="InterPro" id="IPR000283">
    <property type="entry name" value="NADH_UbQ_OxRdtase_75kDa_su_CS"/>
</dbReference>
<reference evidence="10" key="2">
    <citation type="submission" date="2021-04" db="EMBL/GenBank/DDBJ databases">
        <authorList>
            <person name="Gilroy R."/>
        </authorList>
    </citation>
    <scope>NUCLEOTIDE SEQUENCE</scope>
    <source>
        <strain evidence="10">CHK189-11263</strain>
    </source>
</reference>
<dbReference type="PROSITE" id="PS00198">
    <property type="entry name" value="4FE4S_FER_1"/>
    <property type="match status" value="1"/>
</dbReference>
<evidence type="ECO:0000256" key="2">
    <source>
        <dbReference type="ARBA" id="ARBA00022485"/>
    </source>
</evidence>
<feature type="domain" description="4Fe-4S ferredoxin-type" evidence="8">
    <location>
        <begin position="184"/>
        <end position="213"/>
    </location>
</feature>
<dbReference type="PROSITE" id="PS51839">
    <property type="entry name" value="4FE4S_HC3"/>
    <property type="match status" value="1"/>
</dbReference>
<dbReference type="PROSITE" id="PS51379">
    <property type="entry name" value="4FE4S_FER_2"/>
    <property type="match status" value="2"/>
</dbReference>
<evidence type="ECO:0000256" key="3">
    <source>
        <dbReference type="ARBA" id="ARBA00022723"/>
    </source>
</evidence>
<dbReference type="Gene3D" id="3.30.70.20">
    <property type="match status" value="1"/>
</dbReference>
<dbReference type="InterPro" id="IPR054351">
    <property type="entry name" value="NADH_UbQ_OxRdtase_ferredoxin"/>
</dbReference>
<dbReference type="EMBL" id="DWYC01000053">
    <property type="protein sequence ID" value="HJB57165.1"/>
    <property type="molecule type" value="Genomic_DNA"/>
</dbReference>
<dbReference type="InterPro" id="IPR001041">
    <property type="entry name" value="2Fe-2S_ferredoxin-type"/>
</dbReference>
<dbReference type="InterPro" id="IPR004108">
    <property type="entry name" value="Fe_hydrogenase_lsu_C"/>
</dbReference>
<dbReference type="GO" id="GO:0016020">
    <property type="term" value="C:membrane"/>
    <property type="evidence" value="ECO:0007669"/>
    <property type="project" value="InterPro"/>
</dbReference>
<dbReference type="InterPro" id="IPR050340">
    <property type="entry name" value="Cytosolic_Fe-S_CAF"/>
</dbReference>
<keyword evidence="5" id="KW-0408">Iron</keyword>
<evidence type="ECO:0000256" key="6">
    <source>
        <dbReference type="ARBA" id="ARBA00023014"/>
    </source>
</evidence>
<dbReference type="GO" id="GO:0005506">
    <property type="term" value="F:iron ion binding"/>
    <property type="evidence" value="ECO:0007669"/>
    <property type="project" value="InterPro"/>
</dbReference>
<feature type="domain" description="4Fe-4S His(Cys)3-ligated-type" evidence="9">
    <location>
        <begin position="82"/>
        <end position="121"/>
    </location>
</feature>
<dbReference type="NCBIfam" id="NF040763">
    <property type="entry name" value="FeFe_hydrog_A6"/>
    <property type="match status" value="1"/>
</dbReference>
<dbReference type="InterPro" id="IPR019574">
    <property type="entry name" value="NADH_UbQ_OxRdtase_Gsu_4Fe4S-bd"/>
</dbReference>
<evidence type="ECO:0000256" key="4">
    <source>
        <dbReference type="ARBA" id="ARBA00022737"/>
    </source>
</evidence>
<dbReference type="Proteomes" id="UP000824208">
    <property type="component" value="Unassembled WGS sequence"/>
</dbReference>
<dbReference type="Pfam" id="PF10588">
    <property type="entry name" value="NADH-G_4Fe-4S_3"/>
    <property type="match status" value="1"/>
</dbReference>
<dbReference type="InterPro" id="IPR036010">
    <property type="entry name" value="2Fe-2S_ferredoxin-like_sf"/>
</dbReference>
<organism evidence="10 11">
    <name type="scientific">Candidatus Flavonifractor intestinipullorum</name>
    <dbReference type="NCBI Taxonomy" id="2838587"/>
    <lineage>
        <taxon>Bacteria</taxon>
        <taxon>Bacillati</taxon>
        <taxon>Bacillota</taxon>
        <taxon>Clostridia</taxon>
        <taxon>Eubacteriales</taxon>
        <taxon>Oscillospiraceae</taxon>
        <taxon>Flavonifractor</taxon>
    </lineage>
</organism>
<dbReference type="InterPro" id="IPR017896">
    <property type="entry name" value="4Fe4S_Fe-S-bd"/>
</dbReference>
<dbReference type="InterPro" id="IPR036991">
    <property type="entry name" value="Fe_hydrogenase_ssu_sf"/>
</dbReference>
<dbReference type="SUPFAM" id="SSF54292">
    <property type="entry name" value="2Fe-2S ferredoxin-like"/>
    <property type="match status" value="1"/>
</dbReference>
<evidence type="ECO:0000256" key="1">
    <source>
        <dbReference type="ARBA" id="ARBA00001966"/>
    </source>
</evidence>
<dbReference type="CDD" id="cd00207">
    <property type="entry name" value="fer2"/>
    <property type="match status" value="1"/>
</dbReference>
<keyword evidence="3" id="KW-0479">Metal-binding</keyword>
<dbReference type="Gene3D" id="3.40.950.10">
    <property type="entry name" value="Fe-only Hydrogenase (Larger Subunit), Chain L, domain 3"/>
    <property type="match status" value="1"/>
</dbReference>
<evidence type="ECO:0000313" key="10">
    <source>
        <dbReference type="EMBL" id="HJB57165.1"/>
    </source>
</evidence>
<dbReference type="FunFam" id="3.30.70.20:FF:000035">
    <property type="entry name" value="Iron hydrogenase 1"/>
    <property type="match status" value="1"/>
</dbReference>
<dbReference type="Gene3D" id="4.10.260.20">
    <property type="entry name" value="Iron hydrogenase, small subunit"/>
    <property type="match status" value="1"/>
</dbReference>
<dbReference type="Pfam" id="PF02906">
    <property type="entry name" value="Fe_hyd_lg_C"/>
    <property type="match status" value="1"/>
</dbReference>
<dbReference type="Pfam" id="PF22117">
    <property type="entry name" value="Fer4_Nqo3"/>
    <property type="match status" value="1"/>
</dbReference>
<protein>
    <submittedName>
        <fullName evidence="10">[FeFe] hydrogenase, group A</fullName>
    </submittedName>
</protein>
<dbReference type="SUPFAM" id="SSF53920">
    <property type="entry name" value="Fe-only hydrogenase"/>
    <property type="match status" value="1"/>
</dbReference>
<feature type="domain" description="2Fe-2S ferredoxin-type" evidence="7">
    <location>
        <begin position="4"/>
        <end position="82"/>
    </location>
</feature>
<feature type="domain" description="4Fe-4S ferredoxin-type" evidence="8">
    <location>
        <begin position="141"/>
        <end position="174"/>
    </location>
</feature>
<dbReference type="InterPro" id="IPR003149">
    <property type="entry name" value="Fe_hydrogenase_ssu"/>
</dbReference>
<evidence type="ECO:0000259" key="9">
    <source>
        <dbReference type="PROSITE" id="PS51839"/>
    </source>
</evidence>
<dbReference type="InterPro" id="IPR017900">
    <property type="entry name" value="4Fe4S_Fe_S_CS"/>
</dbReference>
<dbReference type="InterPro" id="IPR013352">
    <property type="entry name" value="Fe_hydrogenase_subset"/>
</dbReference>
<dbReference type="GO" id="GO:0008137">
    <property type="term" value="F:NADH dehydrogenase (ubiquinone) activity"/>
    <property type="evidence" value="ECO:0007669"/>
    <property type="project" value="InterPro"/>
</dbReference>
<dbReference type="SMART" id="SM00929">
    <property type="entry name" value="NADH-G_4Fe-4S_3"/>
    <property type="match status" value="1"/>
</dbReference>
<dbReference type="Gene3D" id="3.40.50.1780">
    <property type="match status" value="1"/>
</dbReference>
<evidence type="ECO:0000313" key="11">
    <source>
        <dbReference type="Proteomes" id="UP000824208"/>
    </source>
</evidence>
<dbReference type="Pfam" id="PF02256">
    <property type="entry name" value="Fe_hyd_SSU"/>
    <property type="match status" value="1"/>
</dbReference>
<dbReference type="InterPro" id="IPR009016">
    <property type="entry name" value="Fe_hydrogenase"/>
</dbReference>
<dbReference type="NCBIfam" id="TIGR02512">
    <property type="entry name" value="FeFe_hydrog_A"/>
    <property type="match status" value="1"/>
</dbReference>
<dbReference type="InterPro" id="IPR049830">
    <property type="entry name" value="HndD"/>
</dbReference>
<dbReference type="SMART" id="SM00902">
    <property type="entry name" value="Fe_hyd_SSU"/>
    <property type="match status" value="1"/>
</dbReference>
<evidence type="ECO:0000256" key="5">
    <source>
        <dbReference type="ARBA" id="ARBA00023004"/>
    </source>
</evidence>
<evidence type="ECO:0000259" key="7">
    <source>
        <dbReference type="PROSITE" id="PS51085"/>
    </source>
</evidence>
<comment type="caution">
    <text evidence="10">The sequence shown here is derived from an EMBL/GenBank/DDBJ whole genome shotgun (WGS) entry which is preliminary data.</text>
</comment>
<dbReference type="GO" id="GO:0051539">
    <property type="term" value="F:4 iron, 4 sulfur cluster binding"/>
    <property type="evidence" value="ECO:0007669"/>
    <property type="project" value="UniProtKB-KW"/>
</dbReference>
<dbReference type="GO" id="GO:0008901">
    <property type="term" value="F:ferredoxin hydrogenase activity"/>
    <property type="evidence" value="ECO:0007669"/>
    <property type="project" value="InterPro"/>
</dbReference>
<comment type="cofactor">
    <cofactor evidence="1">
        <name>[4Fe-4S] cluster</name>
        <dbReference type="ChEBI" id="CHEBI:49883"/>
    </cofactor>
</comment>
<keyword evidence="2" id="KW-0004">4Fe-4S</keyword>
<proteinExistence type="predicted"/>
<dbReference type="AlphaFoldDB" id="A0A9D2S6D9"/>
<dbReference type="PROSITE" id="PS00641">
    <property type="entry name" value="COMPLEX1_75K_1"/>
    <property type="match status" value="1"/>
</dbReference>
<dbReference type="Gene3D" id="3.10.20.740">
    <property type="match status" value="1"/>
</dbReference>
<keyword evidence="6" id="KW-0411">Iron-sulfur</keyword>
<name>A0A9D2S6D9_9FIRM</name>
<dbReference type="GO" id="GO:0042773">
    <property type="term" value="P:ATP synthesis coupled electron transport"/>
    <property type="evidence" value="ECO:0007669"/>
    <property type="project" value="InterPro"/>
</dbReference>
<dbReference type="SUPFAM" id="SSF54862">
    <property type="entry name" value="4Fe-4S ferredoxins"/>
    <property type="match status" value="1"/>
</dbReference>
<dbReference type="Pfam" id="PF13510">
    <property type="entry name" value="Fer2_4"/>
    <property type="match status" value="1"/>
</dbReference>
<dbReference type="PROSITE" id="PS51085">
    <property type="entry name" value="2FE2S_FER_2"/>
    <property type="match status" value="1"/>
</dbReference>
<keyword evidence="4" id="KW-0677">Repeat</keyword>
<accession>A0A9D2S6D9</accession>
<gene>
    <name evidence="10" type="ORF">H9714_06400</name>
</gene>
<evidence type="ECO:0000259" key="8">
    <source>
        <dbReference type="PROSITE" id="PS51379"/>
    </source>
</evidence>
<reference evidence="10" key="1">
    <citation type="journal article" date="2021" name="PeerJ">
        <title>Extensive microbial diversity within the chicken gut microbiome revealed by metagenomics and culture.</title>
        <authorList>
            <person name="Gilroy R."/>
            <person name="Ravi A."/>
            <person name="Getino M."/>
            <person name="Pursley I."/>
            <person name="Horton D.L."/>
            <person name="Alikhan N.F."/>
            <person name="Baker D."/>
            <person name="Gharbi K."/>
            <person name="Hall N."/>
            <person name="Watson M."/>
            <person name="Adriaenssens E.M."/>
            <person name="Foster-Nyarko E."/>
            <person name="Jarju S."/>
            <person name="Secka A."/>
            <person name="Antonio M."/>
            <person name="Oren A."/>
            <person name="Chaudhuri R.R."/>
            <person name="La Ragione R."/>
            <person name="Hildebrand F."/>
            <person name="Pallen M.J."/>
        </authorList>
    </citation>
    <scope>NUCLEOTIDE SEQUENCE</scope>
    <source>
        <strain evidence="10">CHK189-11263</strain>
    </source>
</reference>
<sequence>MSENMIHLTINHMPVEVPAGTRIIEAAHSIGIDIPHLCYHPDQSIKAHCRMCMVEVTGQRKLLAACSTLVWEGMEVITDSKRVYDAQVGVLDLILADHHQDCLACARNNNCDLQNLCRRFNRLKPDLPDVSSKEPPRLDNPSIVRDPTKCVKCGRCVKVCTEVQGIGALSFTGRSAACKVTTAFDLPMNETDCVLCGQCTLVCPVGALTEVDHTSHVRHALHNPDKHVVVQVAPSVRVALGDDFGMDPGALVTGKMVTALKMIGFEKVFDTNFSADLTIMEEGSELLDRIKNGGRLPMFTSCSPGWVNFMEKHHPELIPNFSTAKSPQGMFGAVLKTYYAQRMGWDPKDIVSVSVMPCTAKKFEATRPELGRDGYQDVDVVLTTRELAKLIRYEGLDLARLPESEFDAPLGTGSGAGAIFGNTGGVMEAALRTAYELYTGKELPRLEFEAVRGEVGGIREATVDLDGTPLKVAVANGLKNAEEVIRRIESGEADYLFVEIMACPGGCIGGGGQPIGTDNAKRQARIKALYALDESLPLRKSHENPDIKTIYEEFFDHPLSHKSHELLHTTYAARPKRYDFTPYQQNHK</sequence>
<dbReference type="PANTHER" id="PTHR11615">
    <property type="entry name" value="NITRATE, FORMATE, IRON DEHYDROGENASE"/>
    <property type="match status" value="1"/>
</dbReference>